<sequence length="110" mass="12938">MNSIHKKHHIGETNYIQNRYMEVQNESRKNKQRSLRYNNKREQAKELYSEIDKSLKIIRKGGTLVTRVLEDTKHPEGKVKYIINGMNESKVKNILSKTLQESIEKRAVLA</sequence>
<name>A0ABY8R6L2_PARBF</name>
<dbReference type="EMBL" id="CP124685">
    <property type="protein sequence ID" value="WGX76918.1"/>
    <property type="molecule type" value="Genomic_DNA"/>
</dbReference>
<organism evidence="1 2">
    <name type="scientific">Paraclostridium bifermentans</name>
    <name type="common">Clostridium bifermentans</name>
    <dbReference type="NCBI Taxonomy" id="1490"/>
    <lineage>
        <taxon>Bacteria</taxon>
        <taxon>Bacillati</taxon>
        <taxon>Bacillota</taxon>
        <taxon>Clostridia</taxon>
        <taxon>Peptostreptococcales</taxon>
        <taxon>Peptostreptococcaceae</taxon>
        <taxon>Paraclostridium</taxon>
    </lineage>
</organism>
<keyword evidence="2" id="KW-1185">Reference proteome</keyword>
<dbReference type="Proteomes" id="UP001239169">
    <property type="component" value="Chromosome"/>
</dbReference>
<evidence type="ECO:0000313" key="1">
    <source>
        <dbReference type="EMBL" id="WGX76918.1"/>
    </source>
</evidence>
<proteinExistence type="predicted"/>
<protein>
    <submittedName>
        <fullName evidence="1">Uncharacterized protein</fullName>
    </submittedName>
</protein>
<accession>A0ABY8R6L2</accession>
<evidence type="ECO:0000313" key="2">
    <source>
        <dbReference type="Proteomes" id="UP001239169"/>
    </source>
</evidence>
<gene>
    <name evidence="1" type="ORF">QJS64_07815</name>
</gene>
<reference evidence="1 2" key="1">
    <citation type="submission" date="2023-04" db="EMBL/GenBank/DDBJ databases">
        <title>Bacteria Genome Submission.</title>
        <authorList>
            <person name="Isaac P."/>
        </authorList>
    </citation>
    <scope>NUCLEOTIDE SEQUENCE [LARGE SCALE GENOMIC DNA]</scope>
    <source>
        <strain evidence="1 2">SampleS7P1</strain>
    </source>
</reference>